<reference evidence="12 13" key="1">
    <citation type="submission" date="2020-08" db="EMBL/GenBank/DDBJ databases">
        <title>The genome sequence of type strain Novosphingobium flavum NBRC 111647.</title>
        <authorList>
            <person name="Liu Y."/>
        </authorList>
    </citation>
    <scope>NUCLEOTIDE SEQUENCE [LARGE SCALE GENOMIC DNA]</scope>
    <source>
        <strain evidence="12 13">NBRC 111647</strain>
    </source>
</reference>
<evidence type="ECO:0000313" key="12">
    <source>
        <dbReference type="EMBL" id="MBC2667014.1"/>
    </source>
</evidence>
<dbReference type="Gene3D" id="2.170.130.10">
    <property type="entry name" value="TonB-dependent receptor, plug domain"/>
    <property type="match status" value="1"/>
</dbReference>
<evidence type="ECO:0000256" key="2">
    <source>
        <dbReference type="ARBA" id="ARBA00022448"/>
    </source>
</evidence>
<protein>
    <submittedName>
        <fullName evidence="12">TonB-dependent receptor</fullName>
    </submittedName>
</protein>
<dbReference type="AlphaFoldDB" id="A0A7X1FUD2"/>
<dbReference type="Gene3D" id="2.40.170.20">
    <property type="entry name" value="TonB-dependent receptor, beta-barrel domain"/>
    <property type="match status" value="1"/>
</dbReference>
<dbReference type="RefSeq" id="WP_185665309.1">
    <property type="nucleotide sequence ID" value="NZ_JACLAW010000013.1"/>
</dbReference>
<evidence type="ECO:0000259" key="10">
    <source>
        <dbReference type="Pfam" id="PF00593"/>
    </source>
</evidence>
<evidence type="ECO:0000256" key="7">
    <source>
        <dbReference type="ARBA" id="ARBA00023237"/>
    </source>
</evidence>
<organism evidence="12 13">
    <name type="scientific">Novosphingobium flavum</name>
    <dbReference type="NCBI Taxonomy" id="1778672"/>
    <lineage>
        <taxon>Bacteria</taxon>
        <taxon>Pseudomonadati</taxon>
        <taxon>Pseudomonadota</taxon>
        <taxon>Alphaproteobacteria</taxon>
        <taxon>Sphingomonadales</taxon>
        <taxon>Sphingomonadaceae</taxon>
        <taxon>Novosphingobium</taxon>
    </lineage>
</organism>
<keyword evidence="7 8" id="KW-0998">Cell outer membrane</keyword>
<sequence length="966" mass="103364">MPSARLESSFKLTAKLLGGACLLSLIQPELAFSQTMSGNQENPGSSEAPASEAIVVTGSRIVRNGNESPSPVTVVQTQDILQMRPGVLSEALSILPVFAGSKGTTSNPSTTGPTVGGNGNANQLNLRNLGPNRTLVLLDGYRVPPTSFNNIVDVDIMPQMLIQRVDTVTGGVSAVYGSDAVAGVVNYILDKKFQGLRLQANSGISQLGDARKVQAGVAYGRNLLDNRAHFEASYEYILNEGIPARSDRSFLNQIGMTGAGTSTNPYLLQRNLRQAGFPFGGLITNGLFANQVFGTDGTLHAFQNGTTTGSSGIQVGGEGGYFDATLAGKLYAHQFFGRFDYEVSDALKAYVQVSGNHKLNQNWSDPLRLNRVTISATDPFLAQTYRTQLANANQSTFLLSQLGGNNTRLDSRSLSDQWIISGGLDGSFGKDWQWGVNYSYNQSILNVTLNNNPDYQRLAAALDAVTNSSNQIVCNITITNPTAPVAQGCVPYNPFGQGAASQASLNYILTSSTYRAVTRQNDVTAHIAGSPFSSWAGPVKVALSAEWRRLAFSAKSSLHPTDLRDCTGLRFNCSSTATISDFTFPDNPKISQSVSEGAIEVEIPLLKDVPLVQELSLNGAARYTHYDTSGNYWTWKIGGEWRVSDNLRFRATHSRDIRAPTLYELFAPASTIQVTTQDLLLTGGPTSFAPIVTFGNPTLTAEVAHTWTAGMVWRPTPRLSFTVDAYSIRIANAIATISGNAPSLQNACYDSGGTSYFCTLQARPGGYSRTAANMATSNAVTTWYGAYLNLAAISTKGIDAEVNYSGELFGGPMNLRLMAAYQPHIYYVTPGSPTIDQGSAGFGPSGFNPAAPLRIAGFFRFQPAEHFTVDILEKWRGAMKQSGDPTVTIVDNRISPFATTSLSFTADIGAGSGKAQVVFTIENLFNARPPAGGYITNGSRAGLRDGFVAGDDVVGRAFNIGVRAKF</sequence>
<feature type="domain" description="TonB-dependent receptor plug" evidence="11">
    <location>
        <begin position="67"/>
        <end position="184"/>
    </location>
</feature>
<dbReference type="InterPro" id="IPR012910">
    <property type="entry name" value="Plug_dom"/>
</dbReference>
<accession>A0A7X1FUD2</accession>
<dbReference type="GO" id="GO:0009279">
    <property type="term" value="C:cell outer membrane"/>
    <property type="evidence" value="ECO:0007669"/>
    <property type="project" value="UniProtKB-SubCell"/>
</dbReference>
<comment type="similarity">
    <text evidence="8 9">Belongs to the TonB-dependent receptor family.</text>
</comment>
<evidence type="ECO:0000256" key="4">
    <source>
        <dbReference type="ARBA" id="ARBA00022692"/>
    </source>
</evidence>
<keyword evidence="12" id="KW-0675">Receptor</keyword>
<evidence type="ECO:0000256" key="1">
    <source>
        <dbReference type="ARBA" id="ARBA00004571"/>
    </source>
</evidence>
<evidence type="ECO:0000256" key="6">
    <source>
        <dbReference type="ARBA" id="ARBA00023136"/>
    </source>
</evidence>
<evidence type="ECO:0000256" key="9">
    <source>
        <dbReference type="RuleBase" id="RU003357"/>
    </source>
</evidence>
<name>A0A7X1FUD2_9SPHN</name>
<keyword evidence="5 9" id="KW-0798">TonB box</keyword>
<dbReference type="Proteomes" id="UP000566813">
    <property type="component" value="Unassembled WGS sequence"/>
</dbReference>
<dbReference type="InterPro" id="IPR039426">
    <property type="entry name" value="TonB-dep_rcpt-like"/>
</dbReference>
<keyword evidence="2 8" id="KW-0813">Transport</keyword>
<keyword evidence="4 8" id="KW-0812">Transmembrane</keyword>
<evidence type="ECO:0000259" key="11">
    <source>
        <dbReference type="Pfam" id="PF07715"/>
    </source>
</evidence>
<dbReference type="EMBL" id="JACLAW010000013">
    <property type="protein sequence ID" value="MBC2667014.1"/>
    <property type="molecule type" value="Genomic_DNA"/>
</dbReference>
<dbReference type="InterPro" id="IPR037066">
    <property type="entry name" value="Plug_dom_sf"/>
</dbReference>
<proteinExistence type="inferred from homology"/>
<comment type="subcellular location">
    <subcellularLocation>
        <location evidence="1 8">Cell outer membrane</location>
        <topology evidence="1 8">Multi-pass membrane protein</topology>
    </subcellularLocation>
</comment>
<evidence type="ECO:0000256" key="3">
    <source>
        <dbReference type="ARBA" id="ARBA00022452"/>
    </source>
</evidence>
<dbReference type="InterPro" id="IPR036942">
    <property type="entry name" value="Beta-barrel_TonB_sf"/>
</dbReference>
<keyword evidence="6 8" id="KW-0472">Membrane</keyword>
<evidence type="ECO:0000313" key="13">
    <source>
        <dbReference type="Proteomes" id="UP000566813"/>
    </source>
</evidence>
<evidence type="ECO:0000256" key="8">
    <source>
        <dbReference type="PROSITE-ProRule" id="PRU01360"/>
    </source>
</evidence>
<feature type="domain" description="TonB-dependent receptor-like beta-barrel" evidence="10">
    <location>
        <begin position="396"/>
        <end position="924"/>
    </location>
</feature>
<keyword evidence="13" id="KW-1185">Reference proteome</keyword>
<comment type="caution">
    <text evidence="12">The sequence shown here is derived from an EMBL/GenBank/DDBJ whole genome shotgun (WGS) entry which is preliminary data.</text>
</comment>
<dbReference type="PROSITE" id="PS52016">
    <property type="entry name" value="TONB_DEPENDENT_REC_3"/>
    <property type="match status" value="1"/>
</dbReference>
<evidence type="ECO:0000256" key="5">
    <source>
        <dbReference type="ARBA" id="ARBA00023077"/>
    </source>
</evidence>
<dbReference type="Pfam" id="PF00593">
    <property type="entry name" value="TonB_dep_Rec_b-barrel"/>
    <property type="match status" value="1"/>
</dbReference>
<keyword evidence="3 8" id="KW-1134">Transmembrane beta strand</keyword>
<dbReference type="PANTHER" id="PTHR47234:SF3">
    <property type="entry name" value="SECRETIN_TONB SHORT N-TERMINAL DOMAIN-CONTAINING PROTEIN"/>
    <property type="match status" value="1"/>
</dbReference>
<gene>
    <name evidence="12" type="ORF">H7F51_15965</name>
</gene>
<dbReference type="Pfam" id="PF07715">
    <property type="entry name" value="Plug"/>
    <property type="match status" value="1"/>
</dbReference>
<dbReference type="PANTHER" id="PTHR47234">
    <property type="match status" value="1"/>
</dbReference>
<dbReference type="SUPFAM" id="SSF56935">
    <property type="entry name" value="Porins"/>
    <property type="match status" value="1"/>
</dbReference>
<dbReference type="InterPro" id="IPR000531">
    <property type="entry name" value="Beta-barrel_TonB"/>
</dbReference>